<name>H5U6Y4_9ACTN</name>
<sequence>MDSAYAQQAVTNTGSFQLVREVANLVRTASADTDQQDEGRVLAAQIEAELAGDAKSNPGKLKQLMFTAATAFAGALGSAGGTDLAQLAMQAYTML</sequence>
<keyword evidence="2" id="KW-1185">Reference proteome</keyword>
<dbReference type="RefSeq" id="WP_005209001.1">
    <property type="nucleotide sequence ID" value="NZ_BAFC01000129.1"/>
</dbReference>
<evidence type="ECO:0000313" key="1">
    <source>
        <dbReference type="EMBL" id="GAB41492.1"/>
    </source>
</evidence>
<comment type="caution">
    <text evidence="1">The sequence shown here is derived from an EMBL/GenBank/DDBJ whole genome shotgun (WGS) entry which is preliminary data.</text>
</comment>
<protein>
    <submittedName>
        <fullName evidence="1">Uncharacterized protein</fullName>
    </submittedName>
</protein>
<gene>
    <name evidence="1" type="ORF">GOSPT_131_00270</name>
</gene>
<dbReference type="AlphaFoldDB" id="H5U6Y4"/>
<evidence type="ECO:0000313" key="2">
    <source>
        <dbReference type="Proteomes" id="UP000005845"/>
    </source>
</evidence>
<accession>H5U6Y4</accession>
<proteinExistence type="predicted"/>
<dbReference type="Proteomes" id="UP000005845">
    <property type="component" value="Unassembled WGS sequence"/>
</dbReference>
<reference evidence="1 2" key="1">
    <citation type="submission" date="2012-02" db="EMBL/GenBank/DDBJ databases">
        <title>Whole genome shotgun sequence of Gordonia sputi NBRC 100414.</title>
        <authorList>
            <person name="Yoshida I."/>
            <person name="Hosoyama A."/>
            <person name="Tsuchikane K."/>
            <person name="Katsumata H."/>
            <person name="Yamazaki S."/>
            <person name="Fujita N."/>
        </authorList>
    </citation>
    <scope>NUCLEOTIDE SEQUENCE [LARGE SCALE GENOMIC DNA]</scope>
    <source>
        <strain evidence="1 2">NBRC 100414</strain>
    </source>
</reference>
<dbReference type="EMBL" id="BAFC01000129">
    <property type="protein sequence ID" value="GAB41492.1"/>
    <property type="molecule type" value="Genomic_DNA"/>
</dbReference>
<organism evidence="1 2">
    <name type="scientific">Gordonia sputi NBRC 100414</name>
    <dbReference type="NCBI Taxonomy" id="1089453"/>
    <lineage>
        <taxon>Bacteria</taxon>
        <taxon>Bacillati</taxon>
        <taxon>Actinomycetota</taxon>
        <taxon>Actinomycetes</taxon>
        <taxon>Mycobacteriales</taxon>
        <taxon>Gordoniaceae</taxon>
        <taxon>Gordonia</taxon>
    </lineage>
</organism>